<feature type="compositionally biased region" description="Polar residues" evidence="1">
    <location>
        <begin position="29"/>
        <end position="40"/>
    </location>
</feature>
<organism evidence="2 3">
    <name type="scientific">Hymenolepis diminuta</name>
    <name type="common">Rat tapeworm</name>
    <dbReference type="NCBI Taxonomy" id="6216"/>
    <lineage>
        <taxon>Eukaryota</taxon>
        <taxon>Metazoa</taxon>
        <taxon>Spiralia</taxon>
        <taxon>Lophotrochozoa</taxon>
        <taxon>Platyhelminthes</taxon>
        <taxon>Cestoda</taxon>
        <taxon>Eucestoda</taxon>
        <taxon>Cyclophyllidea</taxon>
        <taxon>Hymenolepididae</taxon>
        <taxon>Hymenolepis</taxon>
    </lineage>
</organism>
<keyword evidence="3" id="KW-1185">Reference proteome</keyword>
<evidence type="ECO:0000313" key="3">
    <source>
        <dbReference type="Proteomes" id="UP000321570"/>
    </source>
</evidence>
<dbReference type="AlphaFoldDB" id="A0A564YWY1"/>
<feature type="compositionally biased region" description="Basic and acidic residues" evidence="1">
    <location>
        <begin position="1"/>
        <end position="23"/>
    </location>
</feature>
<evidence type="ECO:0000313" key="2">
    <source>
        <dbReference type="EMBL" id="VUZ51797.1"/>
    </source>
</evidence>
<feature type="region of interest" description="Disordered" evidence="1">
    <location>
        <begin position="1"/>
        <end position="40"/>
    </location>
</feature>
<dbReference type="Proteomes" id="UP000321570">
    <property type="component" value="Unassembled WGS sequence"/>
</dbReference>
<name>A0A564YWY1_HYMDI</name>
<reference evidence="2 3" key="1">
    <citation type="submission" date="2019-07" db="EMBL/GenBank/DDBJ databases">
        <authorList>
            <person name="Jastrzebski P J."/>
            <person name="Paukszto L."/>
            <person name="Jastrzebski P J."/>
        </authorList>
    </citation>
    <scope>NUCLEOTIDE SEQUENCE [LARGE SCALE GENOMIC DNA]</scope>
    <source>
        <strain evidence="2 3">WMS-il1</strain>
    </source>
</reference>
<dbReference type="EMBL" id="CABIJS010000444">
    <property type="protein sequence ID" value="VUZ51797.1"/>
    <property type="molecule type" value="Genomic_DNA"/>
</dbReference>
<evidence type="ECO:0000256" key="1">
    <source>
        <dbReference type="SAM" id="MobiDB-lite"/>
    </source>
</evidence>
<protein>
    <submittedName>
        <fullName evidence="2">Uncharacterized protein</fullName>
    </submittedName>
</protein>
<proteinExistence type="predicted"/>
<accession>A0A564YWY1</accession>
<sequence length="64" mass="7226">MSTERSDGKPILEEEILKRETRNAKTVGGSENKTTSMSNPAQPFRKLLTYSYTGHALPLETDIW</sequence>
<gene>
    <name evidence="2" type="ORF">WMSIL1_LOCUS10462</name>
</gene>